<dbReference type="RefSeq" id="XP_070913653.1">
    <property type="nucleotide sequence ID" value="XM_071057552.1"/>
</dbReference>
<sequence length="132" mass="14761">MSFGWSAGDIATAVAIAYKIYEALDSCDGAAKEYREVVSFLKELTRTLEPLKTFTAWKAYPAYGKNIKEQIDFIKVPVDNFPRDVLEYEPSLDADAWSGHHRHILEKLKGPGRKLILTGLHRAGPELLGLAQ</sequence>
<evidence type="ECO:0000313" key="2">
    <source>
        <dbReference type="Proteomes" id="UP001628179"/>
    </source>
</evidence>
<dbReference type="EMBL" id="BAAFSV010000001">
    <property type="protein sequence ID" value="GAB1311920.1"/>
    <property type="molecule type" value="Genomic_DNA"/>
</dbReference>
<evidence type="ECO:0000313" key="1">
    <source>
        <dbReference type="EMBL" id="GAB1311920.1"/>
    </source>
</evidence>
<organism evidence="1 2">
    <name type="scientific">Madurella fahalii</name>
    <dbReference type="NCBI Taxonomy" id="1157608"/>
    <lineage>
        <taxon>Eukaryota</taxon>
        <taxon>Fungi</taxon>
        <taxon>Dikarya</taxon>
        <taxon>Ascomycota</taxon>
        <taxon>Pezizomycotina</taxon>
        <taxon>Sordariomycetes</taxon>
        <taxon>Sordariomycetidae</taxon>
        <taxon>Sordariales</taxon>
        <taxon>Sordariales incertae sedis</taxon>
        <taxon>Madurella</taxon>
    </lineage>
</organism>
<dbReference type="PANTHER" id="PTHR38886">
    <property type="entry name" value="SESA DOMAIN-CONTAINING PROTEIN"/>
    <property type="match status" value="1"/>
</dbReference>
<name>A0ABQ0G2F9_9PEZI</name>
<protein>
    <submittedName>
        <fullName evidence="1">Uncharacterized protein</fullName>
    </submittedName>
</protein>
<reference evidence="1 2" key="1">
    <citation type="submission" date="2024-09" db="EMBL/GenBank/DDBJ databases">
        <title>Itraconazole resistance in Madurella fahalii resulting from another homologue of gene encoding cytochrome P450 14-alpha sterol demethylase (CYP51).</title>
        <authorList>
            <person name="Yoshioka I."/>
            <person name="Fahal A.H."/>
            <person name="Kaneko S."/>
            <person name="Yaguchi T."/>
        </authorList>
    </citation>
    <scope>NUCLEOTIDE SEQUENCE [LARGE SCALE GENOMIC DNA]</scope>
    <source>
        <strain evidence="1 2">IFM 68171</strain>
    </source>
</reference>
<dbReference type="GeneID" id="98172875"/>
<keyword evidence="2" id="KW-1185">Reference proteome</keyword>
<dbReference type="Proteomes" id="UP001628179">
    <property type="component" value="Unassembled WGS sequence"/>
</dbReference>
<proteinExistence type="predicted"/>
<gene>
    <name evidence="1" type="ORF">MFIFM68171_02130</name>
</gene>
<accession>A0ABQ0G2F9</accession>
<comment type="caution">
    <text evidence="1">The sequence shown here is derived from an EMBL/GenBank/DDBJ whole genome shotgun (WGS) entry which is preliminary data.</text>
</comment>
<dbReference type="PANTHER" id="PTHR38886:SF1">
    <property type="entry name" value="NACHT-NTPASE AND P-LOOP NTPASES N-TERMINAL DOMAIN-CONTAINING PROTEIN"/>
    <property type="match status" value="1"/>
</dbReference>